<accession>A0AAX1N951</accession>
<dbReference type="RefSeq" id="WP_169663573.1">
    <property type="nucleotide sequence ID" value="NZ_CP076133.1"/>
</dbReference>
<dbReference type="EMBL" id="CP076133">
    <property type="protein sequence ID" value="QWG04078.1"/>
    <property type="molecule type" value="Genomic_DNA"/>
</dbReference>
<dbReference type="Gene3D" id="1.10.287.470">
    <property type="entry name" value="Helix hairpin bin"/>
    <property type="match status" value="1"/>
</dbReference>
<dbReference type="InterPro" id="IPR006143">
    <property type="entry name" value="RND_pump_MFP"/>
</dbReference>
<dbReference type="InterPro" id="IPR058792">
    <property type="entry name" value="Beta-barrel_RND_2"/>
</dbReference>
<evidence type="ECO:0000256" key="2">
    <source>
        <dbReference type="ARBA" id="ARBA00009477"/>
    </source>
</evidence>
<keyword evidence="9" id="KW-1185">Reference proteome</keyword>
<organism evidence="8 9">
    <name type="scientific">Flammeovirga yaeyamensis</name>
    <dbReference type="NCBI Taxonomy" id="367791"/>
    <lineage>
        <taxon>Bacteria</taxon>
        <taxon>Pseudomonadati</taxon>
        <taxon>Bacteroidota</taxon>
        <taxon>Cytophagia</taxon>
        <taxon>Cytophagales</taxon>
        <taxon>Flammeovirgaceae</taxon>
        <taxon>Flammeovirga</taxon>
    </lineage>
</organism>
<keyword evidence="4" id="KW-0175">Coiled coil</keyword>
<dbReference type="Gene3D" id="2.40.50.100">
    <property type="match status" value="1"/>
</dbReference>
<dbReference type="Pfam" id="PF25967">
    <property type="entry name" value="RND-MFP_C"/>
    <property type="match status" value="1"/>
</dbReference>
<dbReference type="AlphaFoldDB" id="A0AAX1N951"/>
<comment type="similarity">
    <text evidence="2">Belongs to the membrane fusion protein (MFP) (TC 8.A.1) family.</text>
</comment>
<dbReference type="GO" id="GO:0015562">
    <property type="term" value="F:efflux transmembrane transporter activity"/>
    <property type="evidence" value="ECO:0007669"/>
    <property type="project" value="TreeGrafter"/>
</dbReference>
<dbReference type="GO" id="GO:1990281">
    <property type="term" value="C:efflux pump complex"/>
    <property type="evidence" value="ECO:0007669"/>
    <property type="project" value="TreeGrafter"/>
</dbReference>
<feature type="domain" description="Multidrug resistance protein MdtA-like C-terminal permuted SH3" evidence="7">
    <location>
        <begin position="287"/>
        <end position="350"/>
    </location>
</feature>
<feature type="domain" description="Multidrug resistance protein MdtA-like barrel-sandwich hybrid" evidence="5">
    <location>
        <begin position="65"/>
        <end position="195"/>
    </location>
</feature>
<dbReference type="PANTHER" id="PTHR30469">
    <property type="entry name" value="MULTIDRUG RESISTANCE PROTEIN MDTA"/>
    <property type="match status" value="1"/>
</dbReference>
<dbReference type="SUPFAM" id="SSF111369">
    <property type="entry name" value="HlyD-like secretion proteins"/>
    <property type="match status" value="1"/>
</dbReference>
<evidence type="ECO:0000256" key="3">
    <source>
        <dbReference type="ARBA" id="ARBA00022448"/>
    </source>
</evidence>
<evidence type="ECO:0000256" key="4">
    <source>
        <dbReference type="SAM" id="Coils"/>
    </source>
</evidence>
<protein>
    <submittedName>
        <fullName evidence="8">Efflux RND transporter periplasmic adaptor subunit</fullName>
    </submittedName>
</protein>
<feature type="coiled-coil region" evidence="4">
    <location>
        <begin position="134"/>
        <end position="164"/>
    </location>
</feature>
<evidence type="ECO:0000259" key="6">
    <source>
        <dbReference type="Pfam" id="PF25954"/>
    </source>
</evidence>
<dbReference type="InterPro" id="IPR058627">
    <property type="entry name" value="MdtA-like_C"/>
</dbReference>
<evidence type="ECO:0000313" key="8">
    <source>
        <dbReference type="EMBL" id="QWG04078.1"/>
    </source>
</evidence>
<keyword evidence="3" id="KW-0813">Transport</keyword>
<sequence>MKNITMISLFLTAFIFNTACQEEQQETVETIRSVRYTEVKNTTLSNNTIYSGKATADQEMELSFRNNGIITKKLVKVGQKVKKGQLLMQLDNIQAQLSYEQSLAALNAAKSEMFTAKSEYERGRKLYEQGNYTLSKYETVKNAYENAANQLTSAERKLAIDKEQILNGYIYAPKDAVVAEVEANLNETVSSGQKVMVLNAGNEMNVVVGVSESSINEITNGLTAYLNFRSIDEKLKGEVIEVSPIVNKENATFPVKIRIQNPTNSIHPGMAAEVKFNLGDLASDYNIVLPLSAVGEDEKGNFVYFIKDRKNDLGLVGKEYVQVGELTDEGILITDGIEQGQLIITAGLQTLIQGQTVKL</sequence>
<evidence type="ECO:0000259" key="5">
    <source>
        <dbReference type="Pfam" id="PF25917"/>
    </source>
</evidence>
<evidence type="ECO:0000313" key="9">
    <source>
        <dbReference type="Proteomes" id="UP000678679"/>
    </source>
</evidence>
<feature type="domain" description="CusB-like beta-barrel" evidence="6">
    <location>
        <begin position="206"/>
        <end position="277"/>
    </location>
</feature>
<comment type="subcellular location">
    <subcellularLocation>
        <location evidence="1">Cell envelope</location>
    </subcellularLocation>
</comment>
<dbReference type="InterPro" id="IPR058625">
    <property type="entry name" value="MdtA-like_BSH"/>
</dbReference>
<dbReference type="Pfam" id="PF25954">
    <property type="entry name" value="Beta-barrel_RND_2"/>
    <property type="match status" value="1"/>
</dbReference>
<dbReference type="Gene3D" id="2.40.420.20">
    <property type="match status" value="1"/>
</dbReference>
<dbReference type="NCBIfam" id="TIGR01730">
    <property type="entry name" value="RND_mfp"/>
    <property type="match status" value="1"/>
</dbReference>
<dbReference type="Pfam" id="PF25917">
    <property type="entry name" value="BSH_RND"/>
    <property type="match status" value="1"/>
</dbReference>
<proteinExistence type="inferred from homology"/>
<evidence type="ECO:0000256" key="1">
    <source>
        <dbReference type="ARBA" id="ARBA00004196"/>
    </source>
</evidence>
<evidence type="ECO:0000259" key="7">
    <source>
        <dbReference type="Pfam" id="PF25967"/>
    </source>
</evidence>
<name>A0AAX1N951_9BACT</name>
<dbReference type="Gene3D" id="2.40.30.170">
    <property type="match status" value="1"/>
</dbReference>
<dbReference type="KEGG" id="fya:KMW28_24620"/>
<dbReference type="Proteomes" id="UP000678679">
    <property type="component" value="Chromosome 2"/>
</dbReference>
<gene>
    <name evidence="8" type="ORF">KMW28_24620</name>
</gene>
<reference evidence="8 9" key="1">
    <citation type="submission" date="2021-05" db="EMBL/GenBank/DDBJ databases">
        <title>Comparative genomic studies on the polysaccharide-degrading batcterial strains of the Flammeovirga genus.</title>
        <authorList>
            <person name="Zewei F."/>
            <person name="Zheng Z."/>
            <person name="Yu L."/>
            <person name="Ruyue G."/>
            <person name="Yanhong M."/>
            <person name="Yuanyuan C."/>
            <person name="Jingyan G."/>
            <person name="Wenjun H."/>
        </authorList>
    </citation>
    <scope>NUCLEOTIDE SEQUENCE [LARGE SCALE GENOMIC DNA]</scope>
    <source>
        <strain evidence="8 9">NBRC:100898</strain>
    </source>
</reference>